<reference evidence="1 2" key="1">
    <citation type="journal article" date="2010" name="J. Bacteriol.">
        <title>Genome sequence of the milbemycin-producing bacterium Streptomyces bingchenggensis.</title>
        <authorList>
            <person name="Wang X.J."/>
            <person name="Yan Y.J."/>
            <person name="Zhang B."/>
            <person name="An J."/>
            <person name="Wang J.J."/>
            <person name="Tian J."/>
            <person name="Jiang L."/>
            <person name="Chen Y.H."/>
            <person name="Huang S.X."/>
            <person name="Yin M."/>
            <person name="Zhang J."/>
            <person name="Gao A.L."/>
            <person name="Liu C.X."/>
            <person name="Zhu Z.X."/>
            <person name="Xiang W.S."/>
        </authorList>
    </citation>
    <scope>NUCLEOTIDE SEQUENCE [LARGE SCALE GENOMIC DNA]</scope>
    <source>
        <strain evidence="1 2">BCW-1</strain>
    </source>
</reference>
<dbReference type="AlphaFoldDB" id="D7CDU3"/>
<evidence type="ECO:0000313" key="2">
    <source>
        <dbReference type="Proteomes" id="UP000000377"/>
    </source>
</evidence>
<dbReference type="KEGG" id="sbh:SBI_01487"/>
<dbReference type="EMBL" id="CP002047">
    <property type="protein sequence ID" value="ADI04608.1"/>
    <property type="molecule type" value="Genomic_DNA"/>
</dbReference>
<sequence length="122" mass="13719">MNHEPLFGDGLCPLSRRPLRIEYDRTRPSAQQDYPARVWIAGYRCAGCESVAPAVGRRDARPLRDLTAPCECCATRLTTTATHSSRLHRQPPPTQMPLHRQTAVDVELTHHVPDGLHLTDRC</sequence>
<gene>
    <name evidence="1" type="ordered locus">SBI_01487</name>
</gene>
<dbReference type="Proteomes" id="UP000000377">
    <property type="component" value="Chromosome"/>
</dbReference>
<evidence type="ECO:0000313" key="1">
    <source>
        <dbReference type="EMBL" id="ADI04608.1"/>
    </source>
</evidence>
<accession>D7CDU3</accession>
<dbReference type="eggNOG" id="ENOG5031Y3X">
    <property type="taxonomic scope" value="Bacteria"/>
</dbReference>
<dbReference type="HOGENOM" id="CLU_2025348_0_0_11"/>
<organism evidence="1 2">
    <name type="scientific">Streptomyces bingchenggensis (strain BCW-1)</name>
    <dbReference type="NCBI Taxonomy" id="749414"/>
    <lineage>
        <taxon>Bacteria</taxon>
        <taxon>Bacillati</taxon>
        <taxon>Actinomycetota</taxon>
        <taxon>Actinomycetes</taxon>
        <taxon>Kitasatosporales</taxon>
        <taxon>Streptomycetaceae</taxon>
        <taxon>Streptomyces</taxon>
    </lineage>
</organism>
<keyword evidence="2" id="KW-1185">Reference proteome</keyword>
<protein>
    <submittedName>
        <fullName evidence="1">Uncharacterized protein</fullName>
    </submittedName>
</protein>
<name>D7CDU3_STRBB</name>
<proteinExistence type="predicted"/>